<sequence>MILCFVSRFIKSYGRCPFHCEFKCCLLEYAAAAQLQSFSLI</sequence>
<protein>
    <submittedName>
        <fullName evidence="1">Uncharacterized protein</fullName>
    </submittedName>
</protein>
<evidence type="ECO:0000313" key="1">
    <source>
        <dbReference type="EMBL" id="TYJ11576.1"/>
    </source>
</evidence>
<keyword evidence="2" id="KW-1185">Reference proteome</keyword>
<dbReference type="AlphaFoldDB" id="A0A5D2XCF1"/>
<gene>
    <name evidence="1" type="ORF">E1A91_A11G285400v1</name>
</gene>
<reference evidence="1 2" key="1">
    <citation type="submission" date="2019-07" db="EMBL/GenBank/DDBJ databases">
        <title>WGS assembly of Gossypium mustelinum.</title>
        <authorList>
            <person name="Chen Z.J."/>
            <person name="Sreedasyam A."/>
            <person name="Ando A."/>
            <person name="Song Q."/>
            <person name="De L."/>
            <person name="Hulse-Kemp A."/>
            <person name="Ding M."/>
            <person name="Ye W."/>
            <person name="Kirkbride R."/>
            <person name="Jenkins J."/>
            <person name="Plott C."/>
            <person name="Lovell J."/>
            <person name="Lin Y.-M."/>
            <person name="Vaughn R."/>
            <person name="Liu B."/>
            <person name="Li W."/>
            <person name="Simpson S."/>
            <person name="Scheffler B."/>
            <person name="Saski C."/>
            <person name="Grover C."/>
            <person name="Hu G."/>
            <person name="Conover J."/>
            <person name="Carlson J."/>
            <person name="Shu S."/>
            <person name="Boston L."/>
            <person name="Williams M."/>
            <person name="Peterson D."/>
            <person name="Mcgee K."/>
            <person name="Jones D."/>
            <person name="Wendel J."/>
            <person name="Stelly D."/>
            <person name="Grimwood J."/>
            <person name="Schmutz J."/>
        </authorList>
    </citation>
    <scope>NUCLEOTIDE SEQUENCE [LARGE SCALE GENOMIC DNA]</scope>
    <source>
        <strain evidence="1">1408120.09</strain>
    </source>
</reference>
<organism evidence="1 2">
    <name type="scientific">Gossypium mustelinum</name>
    <name type="common">Cotton</name>
    <name type="synonym">Gossypium caicoense</name>
    <dbReference type="NCBI Taxonomy" id="34275"/>
    <lineage>
        <taxon>Eukaryota</taxon>
        <taxon>Viridiplantae</taxon>
        <taxon>Streptophyta</taxon>
        <taxon>Embryophyta</taxon>
        <taxon>Tracheophyta</taxon>
        <taxon>Spermatophyta</taxon>
        <taxon>Magnoliopsida</taxon>
        <taxon>eudicotyledons</taxon>
        <taxon>Gunneridae</taxon>
        <taxon>Pentapetalae</taxon>
        <taxon>rosids</taxon>
        <taxon>malvids</taxon>
        <taxon>Malvales</taxon>
        <taxon>Malvaceae</taxon>
        <taxon>Malvoideae</taxon>
        <taxon>Gossypium</taxon>
    </lineage>
</organism>
<proteinExistence type="predicted"/>
<accession>A0A5D2XCF1</accession>
<dbReference type="Proteomes" id="UP000323597">
    <property type="component" value="Chromosome A11"/>
</dbReference>
<evidence type="ECO:0000313" key="2">
    <source>
        <dbReference type="Proteomes" id="UP000323597"/>
    </source>
</evidence>
<dbReference type="EMBL" id="CM017646">
    <property type="protein sequence ID" value="TYJ11576.1"/>
    <property type="molecule type" value="Genomic_DNA"/>
</dbReference>
<name>A0A5D2XCF1_GOSMU</name>